<feature type="compositionally biased region" description="Basic residues" evidence="1">
    <location>
        <begin position="37"/>
        <end position="46"/>
    </location>
</feature>
<dbReference type="Proteomes" id="UP000053201">
    <property type="component" value="Unassembled WGS sequence"/>
</dbReference>
<evidence type="ECO:0000256" key="1">
    <source>
        <dbReference type="SAM" id="MobiDB-lite"/>
    </source>
</evidence>
<protein>
    <recommendedName>
        <fullName evidence="4">Sfi1 spindle body domain-containing protein</fullName>
    </recommendedName>
</protein>
<dbReference type="RefSeq" id="XP_016604496.1">
    <property type="nucleotide sequence ID" value="XM_016756200.1"/>
</dbReference>
<evidence type="ECO:0008006" key="4">
    <source>
        <dbReference type="Google" id="ProtNLM"/>
    </source>
</evidence>
<proteinExistence type="predicted"/>
<feature type="compositionally biased region" description="Polar residues" evidence="1">
    <location>
        <begin position="109"/>
        <end position="118"/>
    </location>
</feature>
<dbReference type="AlphaFoldDB" id="A0A0L0H6C3"/>
<dbReference type="InParanoid" id="A0A0L0H6C3"/>
<name>A0A0L0H6C3_SPIPD</name>
<feature type="region of interest" description="Disordered" evidence="1">
    <location>
        <begin position="28"/>
        <end position="50"/>
    </location>
</feature>
<gene>
    <name evidence="2" type="ORF">SPPG_08048</name>
</gene>
<feature type="compositionally biased region" description="Polar residues" evidence="1">
    <location>
        <begin position="135"/>
        <end position="150"/>
    </location>
</feature>
<dbReference type="EMBL" id="KQ257468">
    <property type="protein sequence ID" value="KNC96456.1"/>
    <property type="molecule type" value="Genomic_DNA"/>
</dbReference>
<keyword evidence="3" id="KW-1185">Reference proteome</keyword>
<dbReference type="OrthoDB" id="2118695at2759"/>
<dbReference type="GeneID" id="27691227"/>
<sequence>MTASDFWNTVKESDLTVVERVIHLASSRLGGYTPSPKNKHGSKRRSHSDTGPAELLCVLRAFAATLPASAEPRAMAEREKFRQLLLHMDREWPGMSWKKKLQSLKQKVHQNNPTSIRQSQRREPQEDSFQPPGPGNSSHSAPGTSTLDMSSITYCPHHSQTFLHQFHSSSLHNTASTVLPTHNGESTDATLCPVSASINMSSILPDSGVRETILDHSLQSIAANVPIETAEDEKAIKATRIMMVRAFYAWHGYAKAVKSRKTRLVTQWMVALRSWQTHTCKRYFRRWLQVTRQCQHARNVRLAQTALHNLQMNVTRVQSSIQEFQTRTLIRRTFLRWFHHAEHSYAKRRRIAVAESVVTRRRCRSLQTEAFRAWLGAYRYRVILASHARWLESRYVNTLLQTAWTSWRRALEDAHRLQRFDARHKLRKLSDCFSKWRVGCTTARYSKLAFKAVQHRHDSGIMSRFFDHWLQRTRDRAAYRQLIETSLWWHRQSSMKRVLSWWKRYWSLREMARVVSGRRRLATVRWVWNSWTRHRRDQLEVKENAFSVAVKRPFRRWRTLTRRMKVLKKTCRLYIELRDKRKRGRVFTLWKDMADRNKVVRQATIMFSERKRHHLLQDTWRKWRRANEVQQKRKLTKSVRHAGHRDQNICIRNTAEMLRARKILLFMALALGAS</sequence>
<reference evidence="2 3" key="1">
    <citation type="submission" date="2009-08" db="EMBL/GenBank/DDBJ databases">
        <title>The Genome Sequence of Spizellomyces punctatus strain DAOM BR117.</title>
        <authorList>
            <consortium name="The Broad Institute Genome Sequencing Platform"/>
            <person name="Russ C."/>
            <person name="Cuomo C."/>
            <person name="Shea T."/>
            <person name="Young S.K."/>
            <person name="Zeng Q."/>
            <person name="Koehrsen M."/>
            <person name="Haas B."/>
            <person name="Borodovsky M."/>
            <person name="Guigo R."/>
            <person name="Alvarado L."/>
            <person name="Berlin A."/>
            <person name="Bochicchio J."/>
            <person name="Borenstein D."/>
            <person name="Chapman S."/>
            <person name="Chen Z."/>
            <person name="Engels R."/>
            <person name="Freedman E."/>
            <person name="Gellesch M."/>
            <person name="Goldberg J."/>
            <person name="Griggs A."/>
            <person name="Gujja S."/>
            <person name="Heiman D."/>
            <person name="Hepburn T."/>
            <person name="Howarth C."/>
            <person name="Jen D."/>
            <person name="Larson L."/>
            <person name="Lewis B."/>
            <person name="Mehta T."/>
            <person name="Park D."/>
            <person name="Pearson M."/>
            <person name="Roberts A."/>
            <person name="Saif S."/>
            <person name="Shenoy N."/>
            <person name="Sisk P."/>
            <person name="Stolte C."/>
            <person name="Sykes S."/>
            <person name="Thomson T."/>
            <person name="Walk T."/>
            <person name="White J."/>
            <person name="Yandava C."/>
            <person name="Burger G."/>
            <person name="Gray M.W."/>
            <person name="Holland P.W.H."/>
            <person name="King N."/>
            <person name="Lang F.B.F."/>
            <person name="Roger A.J."/>
            <person name="Ruiz-Trillo I."/>
            <person name="Lander E."/>
            <person name="Nusbaum C."/>
        </authorList>
    </citation>
    <scope>NUCLEOTIDE SEQUENCE [LARGE SCALE GENOMIC DNA]</scope>
    <source>
        <strain evidence="2 3">DAOM BR117</strain>
    </source>
</reference>
<accession>A0A0L0H6C3</accession>
<dbReference type="VEuPathDB" id="FungiDB:SPPG_08048"/>
<feature type="region of interest" description="Disordered" evidence="1">
    <location>
        <begin position="100"/>
        <end position="150"/>
    </location>
</feature>
<evidence type="ECO:0000313" key="3">
    <source>
        <dbReference type="Proteomes" id="UP000053201"/>
    </source>
</evidence>
<organism evidence="2 3">
    <name type="scientific">Spizellomyces punctatus (strain DAOM BR117)</name>
    <dbReference type="NCBI Taxonomy" id="645134"/>
    <lineage>
        <taxon>Eukaryota</taxon>
        <taxon>Fungi</taxon>
        <taxon>Fungi incertae sedis</taxon>
        <taxon>Chytridiomycota</taxon>
        <taxon>Chytridiomycota incertae sedis</taxon>
        <taxon>Chytridiomycetes</taxon>
        <taxon>Spizellomycetales</taxon>
        <taxon>Spizellomycetaceae</taxon>
        <taxon>Spizellomyces</taxon>
    </lineage>
</organism>
<evidence type="ECO:0000313" key="2">
    <source>
        <dbReference type="EMBL" id="KNC96456.1"/>
    </source>
</evidence>